<reference evidence="2 3" key="1">
    <citation type="submission" date="2024-02" db="EMBL/GenBank/DDBJ databases">
        <authorList>
            <person name="Vignale AGUSTIN F."/>
            <person name="Sosa J E."/>
            <person name="Modenutti C."/>
        </authorList>
    </citation>
    <scope>NUCLEOTIDE SEQUENCE [LARGE SCALE GENOMIC DNA]</scope>
</reference>
<protein>
    <submittedName>
        <fullName evidence="2">Uncharacterized protein</fullName>
    </submittedName>
</protein>
<proteinExistence type="predicted"/>
<dbReference type="Proteomes" id="UP001642360">
    <property type="component" value="Unassembled WGS sequence"/>
</dbReference>
<gene>
    <name evidence="2" type="ORF">ILEXP_LOCUS27341</name>
</gene>
<accession>A0ABC8SNB0</accession>
<keyword evidence="1" id="KW-0812">Transmembrane</keyword>
<evidence type="ECO:0000256" key="1">
    <source>
        <dbReference type="SAM" id="Phobius"/>
    </source>
</evidence>
<sequence>MARVRNWWNWNHSKSVTLIWLICAIIFYSVFRLLLRNSYHTTRSIYSVATDFPNSNSERRLRLYDNLERDLEENGALFLKQGETSQSLSLSDLFTVKDGTVTPVLQAANPPVRANVLYLSTEHSVPISKAVKGIFLPYFDRAIWFQNSSMYHFSMFHASHHITPVPASEVEIETEANDVKAVAEVLCPLKIVLDRVVLTSTGVLLGCWQVLSGPDPITVRAKLKTALPRAPEKQLYDAAIFHTSFARLLGHPTTLPAEVDKTSEIHFFHQLVARLNNQIHGIQATVSELWYVEEYDLLALALNGRMQIRKYQLSCSKA</sequence>
<organism evidence="2 3">
    <name type="scientific">Ilex paraguariensis</name>
    <name type="common">yerba mate</name>
    <dbReference type="NCBI Taxonomy" id="185542"/>
    <lineage>
        <taxon>Eukaryota</taxon>
        <taxon>Viridiplantae</taxon>
        <taxon>Streptophyta</taxon>
        <taxon>Embryophyta</taxon>
        <taxon>Tracheophyta</taxon>
        <taxon>Spermatophyta</taxon>
        <taxon>Magnoliopsida</taxon>
        <taxon>eudicotyledons</taxon>
        <taxon>Gunneridae</taxon>
        <taxon>Pentapetalae</taxon>
        <taxon>asterids</taxon>
        <taxon>campanulids</taxon>
        <taxon>Aquifoliales</taxon>
        <taxon>Aquifoliaceae</taxon>
        <taxon>Ilex</taxon>
    </lineage>
</organism>
<name>A0ABC8SNB0_9AQUA</name>
<dbReference type="AlphaFoldDB" id="A0ABC8SNB0"/>
<dbReference type="PANTHER" id="PTHR37204">
    <property type="entry name" value="TRANSMEMBRANE PROTEIN"/>
    <property type="match status" value="1"/>
</dbReference>
<feature type="transmembrane region" description="Helical" evidence="1">
    <location>
        <begin position="15"/>
        <end position="35"/>
    </location>
</feature>
<dbReference type="PANTHER" id="PTHR37204:SF1">
    <property type="entry name" value="TRANSMEMBRANE PROTEIN"/>
    <property type="match status" value="1"/>
</dbReference>
<evidence type="ECO:0000313" key="3">
    <source>
        <dbReference type="Proteomes" id="UP001642360"/>
    </source>
</evidence>
<keyword evidence="1" id="KW-1133">Transmembrane helix</keyword>
<comment type="caution">
    <text evidence="2">The sequence shown here is derived from an EMBL/GenBank/DDBJ whole genome shotgun (WGS) entry which is preliminary data.</text>
</comment>
<dbReference type="EMBL" id="CAUOFW020003225">
    <property type="protein sequence ID" value="CAK9158677.1"/>
    <property type="molecule type" value="Genomic_DNA"/>
</dbReference>
<keyword evidence="3" id="KW-1185">Reference proteome</keyword>
<evidence type="ECO:0000313" key="2">
    <source>
        <dbReference type="EMBL" id="CAK9158677.1"/>
    </source>
</evidence>
<keyword evidence="1" id="KW-0472">Membrane</keyword>